<dbReference type="Proteomes" id="UP000005546">
    <property type="component" value="Unassembled WGS sequence"/>
</dbReference>
<evidence type="ECO:0000313" key="11">
    <source>
        <dbReference type="Proteomes" id="UP000005546"/>
    </source>
</evidence>
<feature type="domain" description="TonB-dependent receptor plug" evidence="9">
    <location>
        <begin position="153"/>
        <end position="253"/>
    </location>
</feature>
<dbReference type="GO" id="GO:0009279">
    <property type="term" value="C:cell outer membrane"/>
    <property type="evidence" value="ECO:0007669"/>
    <property type="project" value="UniProtKB-SubCell"/>
</dbReference>
<dbReference type="Pfam" id="PF07715">
    <property type="entry name" value="Plug"/>
    <property type="match status" value="1"/>
</dbReference>
<keyword evidence="3 7" id="KW-1134">Transmembrane beta strand</keyword>
<evidence type="ECO:0000256" key="1">
    <source>
        <dbReference type="ARBA" id="ARBA00004571"/>
    </source>
</evidence>
<organism evidence="10 11">
    <name type="scientific">Paraprevotella xylaniphila YIT 11841</name>
    <dbReference type="NCBI Taxonomy" id="762982"/>
    <lineage>
        <taxon>Bacteria</taxon>
        <taxon>Pseudomonadati</taxon>
        <taxon>Bacteroidota</taxon>
        <taxon>Bacteroidia</taxon>
        <taxon>Bacteroidales</taxon>
        <taxon>Prevotellaceae</taxon>
        <taxon>Paraprevotella</taxon>
    </lineage>
</organism>
<evidence type="ECO:0000259" key="9">
    <source>
        <dbReference type="Pfam" id="PF07715"/>
    </source>
</evidence>
<accession>F3QZ31</accession>
<dbReference type="eggNOG" id="COG1629">
    <property type="taxonomic scope" value="Bacteria"/>
</dbReference>
<proteinExistence type="inferred from homology"/>
<keyword evidence="2 7" id="KW-0813">Transport</keyword>
<evidence type="ECO:0000256" key="5">
    <source>
        <dbReference type="ARBA" id="ARBA00023136"/>
    </source>
</evidence>
<keyword evidence="8" id="KW-0732">Signal</keyword>
<keyword evidence="6 7" id="KW-0998">Cell outer membrane</keyword>
<dbReference type="SUPFAM" id="SSF56935">
    <property type="entry name" value="Porins"/>
    <property type="match status" value="1"/>
</dbReference>
<dbReference type="InterPro" id="IPR037066">
    <property type="entry name" value="Plug_dom_sf"/>
</dbReference>
<feature type="signal peptide" evidence="8">
    <location>
        <begin position="1"/>
        <end position="23"/>
    </location>
</feature>
<name>F3QZ31_9BACT</name>
<evidence type="ECO:0000256" key="7">
    <source>
        <dbReference type="PROSITE-ProRule" id="PRU01360"/>
    </source>
</evidence>
<dbReference type="Gene3D" id="2.170.130.10">
    <property type="entry name" value="TonB-dependent receptor, plug domain"/>
    <property type="match status" value="1"/>
</dbReference>
<evidence type="ECO:0000256" key="3">
    <source>
        <dbReference type="ARBA" id="ARBA00022452"/>
    </source>
</evidence>
<gene>
    <name evidence="10" type="ORF">HMPREF9442_03477</name>
</gene>
<dbReference type="RefSeq" id="WP_008630338.1">
    <property type="nucleotide sequence ID" value="NZ_GL883891.1"/>
</dbReference>
<dbReference type="PROSITE" id="PS52016">
    <property type="entry name" value="TONB_DEPENDENT_REC_3"/>
    <property type="match status" value="1"/>
</dbReference>
<protein>
    <submittedName>
        <fullName evidence="10">TonB-dependent receptor</fullName>
    </submittedName>
</protein>
<evidence type="ECO:0000313" key="10">
    <source>
        <dbReference type="EMBL" id="EGG49960.1"/>
    </source>
</evidence>
<keyword evidence="5 7" id="KW-0472">Membrane</keyword>
<dbReference type="Gene3D" id="2.40.170.20">
    <property type="entry name" value="TonB-dependent receptor, beta-barrel domain"/>
    <property type="match status" value="1"/>
</dbReference>
<reference evidence="10 11" key="1">
    <citation type="submission" date="2011-02" db="EMBL/GenBank/DDBJ databases">
        <authorList>
            <person name="Weinstock G."/>
            <person name="Sodergren E."/>
            <person name="Clifton S."/>
            <person name="Fulton L."/>
            <person name="Fulton B."/>
            <person name="Courtney L."/>
            <person name="Fronick C."/>
            <person name="Harrison M."/>
            <person name="Strong C."/>
            <person name="Farmer C."/>
            <person name="Delahaunty K."/>
            <person name="Markovic C."/>
            <person name="Hall O."/>
            <person name="Minx P."/>
            <person name="Tomlinson C."/>
            <person name="Mitreva M."/>
            <person name="Hou S."/>
            <person name="Chen J."/>
            <person name="Wollam A."/>
            <person name="Pepin K.H."/>
            <person name="Johnson M."/>
            <person name="Bhonagiri V."/>
            <person name="Zhang X."/>
            <person name="Suruliraj S."/>
            <person name="Warren W."/>
            <person name="Chinwalla A."/>
            <person name="Mardis E.R."/>
            <person name="Wilson R.K."/>
        </authorList>
    </citation>
    <scope>NUCLEOTIDE SEQUENCE [LARGE SCALE GENOMIC DNA]</scope>
    <source>
        <strain evidence="10 11">YIT 11841</strain>
    </source>
</reference>
<evidence type="ECO:0000256" key="2">
    <source>
        <dbReference type="ARBA" id="ARBA00022448"/>
    </source>
</evidence>
<dbReference type="STRING" id="762982.HMPREF9442_03477"/>
<evidence type="ECO:0000256" key="4">
    <source>
        <dbReference type="ARBA" id="ARBA00022692"/>
    </source>
</evidence>
<dbReference type="AlphaFoldDB" id="F3QZ31"/>
<feature type="chain" id="PRO_5003300791" evidence="8">
    <location>
        <begin position="24"/>
        <end position="1084"/>
    </location>
</feature>
<keyword evidence="4 7" id="KW-0812">Transmembrane</keyword>
<keyword evidence="10" id="KW-0675">Receptor</keyword>
<dbReference type="InterPro" id="IPR023996">
    <property type="entry name" value="TonB-dep_OMP_SusC/RagA"/>
</dbReference>
<evidence type="ECO:0000256" key="6">
    <source>
        <dbReference type="ARBA" id="ARBA00023237"/>
    </source>
</evidence>
<comment type="similarity">
    <text evidence="7">Belongs to the TonB-dependent receptor family.</text>
</comment>
<dbReference type="InterPro" id="IPR012910">
    <property type="entry name" value="Plug_dom"/>
</dbReference>
<evidence type="ECO:0000256" key="8">
    <source>
        <dbReference type="SAM" id="SignalP"/>
    </source>
</evidence>
<dbReference type="OrthoDB" id="9768177at2"/>
<dbReference type="EMBL" id="AFBR01000098">
    <property type="protein sequence ID" value="EGG49960.1"/>
    <property type="molecule type" value="Genomic_DNA"/>
</dbReference>
<dbReference type="InterPro" id="IPR039426">
    <property type="entry name" value="TonB-dep_rcpt-like"/>
</dbReference>
<comment type="caution">
    <text evidence="10">The sequence shown here is derived from an EMBL/GenBank/DDBJ whole genome shotgun (WGS) entry which is preliminary data.</text>
</comment>
<keyword evidence="11" id="KW-1185">Reference proteome</keyword>
<dbReference type="HOGENOM" id="CLU_004317_0_2_10"/>
<comment type="subcellular location">
    <subcellularLocation>
        <location evidence="1 7">Cell outer membrane</location>
        <topology evidence="1 7">Multi-pass membrane protein</topology>
    </subcellularLocation>
</comment>
<dbReference type="NCBIfam" id="TIGR04056">
    <property type="entry name" value="OMP_RagA_SusC"/>
    <property type="match status" value="1"/>
</dbReference>
<dbReference type="InterPro" id="IPR036942">
    <property type="entry name" value="Beta-barrel_TonB_sf"/>
</dbReference>
<sequence length="1084" mass="120962">MMDMKYKVYCVSAMMLCCMASEAQEKDTVGVGDSVKNESVSRVRKKVKTRTIRGKVLSGTDKKPKGGAMVRTHGMDGYSTLTEEDGTFKLELPVFASSIDVSSPDDHLVEVGLRSTEEQPLIFLYPQSVVPLYGKKTDILNMRVADGANYSPALSVEEDIQRELGASVRTVMRNGTPGIGGVMMMSGLNSINANAQPLIVIDGVPLDQQYGREMLHDGFYNNILTNINPADIDHVTVLRNGTALYGAKGANGVILIDTRRSKSMATRITATLSAGVTLEPRYYDMMNASQYRTYASELLKTTNTAIRDFNFLDDSPNNYYAEKYNKNTDWKDKVYRTAFLQNYGINVEGGDEVAQYNLSLGYTGAQSTLEQNDMDRLNIRFNSDIALGNKLDVRFDAAFTNITRDLRDDAAPSSYEEGTPTSPSFLAYAKAPMLSPYTFSRGEIYENHLDVTDETYLDEALAGYSNYNWKLGNPLAILEYGEAQNKNHFENSMLSLSIKPKFKFNDHLSLSEHFSYVLTNTNEKYYIPLNGVPDYYVSSLGAFRQNEARSLFSKQNAIMSDTRLEWNQRYAAHAIALRGGFRMQWDSYQLNTQVGYNTGNDKTPFISSSLQDAATGGAKDQWNSLAYYAQADYDFKGRYYLQATVAAESSSRFGRDTDQGVKMCGVKWGIFPGFQASWVVTNEPWMAGSGFLNYLRLSAGVDVSGNDDLPYYDTRSYFASSDYMGQASGLAIAGIGNEKIQWERTRRVNVGVDANLLDNRLGVRFNYFRSATDHLLMWQEMSFLSGLDKTWGNGGKLENRGFDVEATGVVWASPSWQWQVGASVGHYKNEVTALPDGQQYMDTEILGATVRTEIGRPANLFYGYKTKGVFATSAEAQAAGLYVRDANGVDRTAFEAGDVHFVDLDGDHFVTEADRTVIGDPNPDIYGNIFTTVQYRRFRLDVRFNYSLGNDIYNYMRQQLESGSRFMNQTTALARRWQVEGQQTDIPRLSFQGPMGNSRFSDRWIEDGSYLRLKTVTLSYDLPISSTFLQGLQFWVQANNVFTLSRYLGADPEGAALSAVLGQGIDAGSVPQSRNFMVGIKISL</sequence>